<dbReference type="Proteomes" id="UP000284057">
    <property type="component" value="Unassembled WGS sequence"/>
</dbReference>
<dbReference type="GO" id="GO:0003755">
    <property type="term" value="F:peptidyl-prolyl cis-trans isomerase activity"/>
    <property type="evidence" value="ECO:0007669"/>
    <property type="project" value="UniProtKB-KW"/>
</dbReference>
<dbReference type="PANTHER" id="PTHR43811:SF19">
    <property type="entry name" value="39 KDA FK506-BINDING NUCLEAR PROTEIN"/>
    <property type="match status" value="1"/>
</dbReference>
<evidence type="ECO:0000259" key="8">
    <source>
        <dbReference type="PROSITE" id="PS50059"/>
    </source>
</evidence>
<gene>
    <name evidence="9" type="ORF">DY240_14225</name>
</gene>
<organism evidence="9 10">
    <name type="scientific">Jiangella rhizosphaerae</name>
    <dbReference type="NCBI Taxonomy" id="2293569"/>
    <lineage>
        <taxon>Bacteria</taxon>
        <taxon>Bacillati</taxon>
        <taxon>Actinomycetota</taxon>
        <taxon>Actinomycetes</taxon>
        <taxon>Jiangellales</taxon>
        <taxon>Jiangellaceae</taxon>
        <taxon>Jiangella</taxon>
    </lineage>
</organism>
<evidence type="ECO:0000256" key="4">
    <source>
        <dbReference type="ARBA" id="ARBA00023110"/>
    </source>
</evidence>
<evidence type="ECO:0000256" key="1">
    <source>
        <dbReference type="ARBA" id="ARBA00000971"/>
    </source>
</evidence>
<accession>A0A418KQ09</accession>
<keyword evidence="7" id="KW-0732">Signal</keyword>
<dbReference type="OrthoDB" id="25996at2"/>
<dbReference type="PROSITE" id="PS51257">
    <property type="entry name" value="PROKAR_LIPOPROTEIN"/>
    <property type="match status" value="1"/>
</dbReference>
<dbReference type="InterPro" id="IPR046357">
    <property type="entry name" value="PPIase_dom_sf"/>
</dbReference>
<keyword evidence="10" id="KW-1185">Reference proteome</keyword>
<dbReference type="PANTHER" id="PTHR43811">
    <property type="entry name" value="FKBP-TYPE PEPTIDYL-PROLYL CIS-TRANS ISOMERASE FKPA"/>
    <property type="match status" value="1"/>
</dbReference>
<dbReference type="EC" id="5.2.1.8" evidence="3 6"/>
<protein>
    <recommendedName>
        <fullName evidence="3 6">peptidylprolyl isomerase</fullName>
        <ecNumber evidence="3 6">5.2.1.8</ecNumber>
    </recommendedName>
</protein>
<keyword evidence="4 6" id="KW-0697">Rotamase</keyword>
<evidence type="ECO:0000256" key="7">
    <source>
        <dbReference type="SAM" id="SignalP"/>
    </source>
</evidence>
<comment type="caution">
    <text evidence="9">The sequence shown here is derived from an EMBL/GenBank/DDBJ whole genome shotgun (WGS) entry which is preliminary data.</text>
</comment>
<proteinExistence type="inferred from homology"/>
<dbReference type="Pfam" id="PF00254">
    <property type="entry name" value="FKBP_C"/>
    <property type="match status" value="1"/>
</dbReference>
<dbReference type="Gene3D" id="3.10.50.40">
    <property type="match status" value="1"/>
</dbReference>
<evidence type="ECO:0000313" key="9">
    <source>
        <dbReference type="EMBL" id="RIQ22076.1"/>
    </source>
</evidence>
<evidence type="ECO:0000256" key="6">
    <source>
        <dbReference type="PROSITE-ProRule" id="PRU00277"/>
    </source>
</evidence>
<dbReference type="InterPro" id="IPR001179">
    <property type="entry name" value="PPIase_FKBP_dom"/>
</dbReference>
<dbReference type="SUPFAM" id="SSF54534">
    <property type="entry name" value="FKBP-like"/>
    <property type="match status" value="1"/>
</dbReference>
<evidence type="ECO:0000313" key="10">
    <source>
        <dbReference type="Proteomes" id="UP000284057"/>
    </source>
</evidence>
<comment type="catalytic activity">
    <reaction evidence="1 6">
        <text>[protein]-peptidylproline (omega=180) = [protein]-peptidylproline (omega=0)</text>
        <dbReference type="Rhea" id="RHEA:16237"/>
        <dbReference type="Rhea" id="RHEA-COMP:10747"/>
        <dbReference type="Rhea" id="RHEA-COMP:10748"/>
        <dbReference type="ChEBI" id="CHEBI:83833"/>
        <dbReference type="ChEBI" id="CHEBI:83834"/>
        <dbReference type="EC" id="5.2.1.8"/>
    </reaction>
</comment>
<dbReference type="PROSITE" id="PS50059">
    <property type="entry name" value="FKBP_PPIASE"/>
    <property type="match status" value="1"/>
</dbReference>
<feature type="chain" id="PRO_5039502028" description="peptidylprolyl isomerase" evidence="7">
    <location>
        <begin position="28"/>
        <end position="322"/>
    </location>
</feature>
<evidence type="ECO:0000256" key="3">
    <source>
        <dbReference type="ARBA" id="ARBA00013194"/>
    </source>
</evidence>
<keyword evidence="5 6" id="KW-0413">Isomerase</keyword>
<sequence>MRTEPMRRITCLTACVALAGVLLAGCAGDEGEEGADDSAAVPSALPSIDTAADTAALATVTQTAEPGAAPVLAFTPPLSVTGPVARVMQPGAGEVIEVNRAVVADVVTVNGSDGTEEGSTYEGAPQILMTDEANMPAALLDVLVGAQVGARVLLAAPVAEDETTLWAFEIESMLDVPVQAEGTEARLRPGLPLVDHADSATTDARMPVIVPTDGPPPEELVVQPLLIGAGQPVTADSSLVVQVVGALWDGTQFQNTWEEGAGKSIVLSGAIEGWRQGLVGQTIGSRVMLVVPPDLAWGDEGRGDLIPAGSTLVYVIDILAGI</sequence>
<name>A0A418KQ09_9ACTN</name>
<dbReference type="AlphaFoldDB" id="A0A418KQ09"/>
<feature type="domain" description="PPIase FKBP-type" evidence="8">
    <location>
        <begin position="236"/>
        <end position="322"/>
    </location>
</feature>
<evidence type="ECO:0000256" key="2">
    <source>
        <dbReference type="ARBA" id="ARBA00006577"/>
    </source>
</evidence>
<feature type="signal peptide" evidence="7">
    <location>
        <begin position="1"/>
        <end position="27"/>
    </location>
</feature>
<comment type="similarity">
    <text evidence="2">Belongs to the FKBP-type PPIase family.</text>
</comment>
<reference evidence="9 10" key="1">
    <citation type="submission" date="2018-09" db="EMBL/GenBank/DDBJ databases">
        <title>Isolation, diversity and antifungal activity of actinobacteria from wheat.</title>
        <authorList>
            <person name="Han C."/>
        </authorList>
    </citation>
    <scope>NUCLEOTIDE SEQUENCE [LARGE SCALE GENOMIC DNA]</scope>
    <source>
        <strain evidence="9 10">NEAU-YY265</strain>
    </source>
</reference>
<dbReference type="EMBL" id="QUAL01000140">
    <property type="protein sequence ID" value="RIQ22076.1"/>
    <property type="molecule type" value="Genomic_DNA"/>
</dbReference>
<evidence type="ECO:0000256" key="5">
    <source>
        <dbReference type="ARBA" id="ARBA00023235"/>
    </source>
</evidence>